<evidence type="ECO:0000256" key="7">
    <source>
        <dbReference type="ARBA" id="ARBA00022989"/>
    </source>
</evidence>
<feature type="transmembrane region" description="Helical" evidence="9">
    <location>
        <begin position="189"/>
        <end position="207"/>
    </location>
</feature>
<proteinExistence type="inferred from homology"/>
<dbReference type="PANTHER" id="PTHR30614">
    <property type="entry name" value="MEMBRANE COMPONENT OF AMINO ACID ABC TRANSPORTER"/>
    <property type="match status" value="1"/>
</dbReference>
<name>A0A944GRZ5_9HYPH</name>
<keyword evidence="8 9" id="KW-0472">Membrane</keyword>
<comment type="subcellular location">
    <subcellularLocation>
        <location evidence="1">Cell inner membrane</location>
        <topology evidence="1">Multi-pass membrane protein</topology>
    </subcellularLocation>
    <subcellularLocation>
        <location evidence="9">Cell membrane</location>
        <topology evidence="9">Multi-pass membrane protein</topology>
    </subcellularLocation>
</comment>
<evidence type="ECO:0000256" key="8">
    <source>
        <dbReference type="ARBA" id="ARBA00023136"/>
    </source>
</evidence>
<evidence type="ECO:0000256" key="5">
    <source>
        <dbReference type="ARBA" id="ARBA00022692"/>
    </source>
</evidence>
<evidence type="ECO:0000313" key="12">
    <source>
        <dbReference type="Proteomes" id="UP000705379"/>
    </source>
</evidence>
<dbReference type="GO" id="GO:0043190">
    <property type="term" value="C:ATP-binding cassette (ABC) transporter complex"/>
    <property type="evidence" value="ECO:0007669"/>
    <property type="project" value="InterPro"/>
</dbReference>
<dbReference type="GO" id="GO:0006865">
    <property type="term" value="P:amino acid transport"/>
    <property type="evidence" value="ECO:0007669"/>
    <property type="project" value="UniProtKB-KW"/>
</dbReference>
<evidence type="ECO:0000256" key="4">
    <source>
        <dbReference type="ARBA" id="ARBA00022475"/>
    </source>
</evidence>
<keyword evidence="6" id="KW-0029">Amino-acid transport</keyword>
<feature type="transmembrane region" description="Helical" evidence="9">
    <location>
        <begin position="219"/>
        <end position="240"/>
    </location>
</feature>
<accession>A0A944GRZ5</accession>
<protein>
    <submittedName>
        <fullName evidence="11">ABC transporter permease subunit</fullName>
    </submittedName>
</protein>
<feature type="transmembrane region" description="Helical" evidence="9">
    <location>
        <begin position="56"/>
        <end position="76"/>
    </location>
</feature>
<evidence type="ECO:0000256" key="3">
    <source>
        <dbReference type="ARBA" id="ARBA00022448"/>
    </source>
</evidence>
<gene>
    <name evidence="11" type="ORF">DYI23_05610</name>
</gene>
<dbReference type="NCBIfam" id="TIGR01726">
    <property type="entry name" value="HEQRo_perm_3TM"/>
    <property type="match status" value="1"/>
</dbReference>
<evidence type="ECO:0000259" key="10">
    <source>
        <dbReference type="PROSITE" id="PS50928"/>
    </source>
</evidence>
<dbReference type="PROSITE" id="PS50928">
    <property type="entry name" value="ABC_TM1"/>
    <property type="match status" value="1"/>
</dbReference>
<evidence type="ECO:0000256" key="6">
    <source>
        <dbReference type="ARBA" id="ARBA00022970"/>
    </source>
</evidence>
<evidence type="ECO:0000256" key="2">
    <source>
        <dbReference type="ARBA" id="ARBA00010072"/>
    </source>
</evidence>
<feature type="transmembrane region" description="Helical" evidence="9">
    <location>
        <begin position="371"/>
        <end position="396"/>
    </location>
</feature>
<reference evidence="11" key="2">
    <citation type="journal article" date="2021" name="Microorganisms">
        <title>Bacterial Dimethylsulfoniopropionate Biosynthesis in the East China Sea.</title>
        <authorList>
            <person name="Liu J."/>
            <person name="Zhang Y."/>
            <person name="Liu J."/>
            <person name="Zhong H."/>
            <person name="Williams B.T."/>
            <person name="Zheng Y."/>
            <person name="Curson A.R.J."/>
            <person name="Sun C."/>
            <person name="Sun H."/>
            <person name="Song D."/>
            <person name="Wagner Mackenzie B."/>
            <person name="Bermejo Martinez A."/>
            <person name="Todd J.D."/>
            <person name="Zhang X.H."/>
        </authorList>
    </citation>
    <scope>NUCLEOTIDE SEQUENCE</scope>
    <source>
        <strain evidence="11">AESS21</strain>
    </source>
</reference>
<evidence type="ECO:0000256" key="1">
    <source>
        <dbReference type="ARBA" id="ARBA00004429"/>
    </source>
</evidence>
<dbReference type="EMBL" id="QTKU01000001">
    <property type="protein sequence ID" value="MBS8259689.1"/>
    <property type="molecule type" value="Genomic_DNA"/>
</dbReference>
<feature type="transmembrane region" description="Helical" evidence="9">
    <location>
        <begin position="347"/>
        <end position="365"/>
    </location>
</feature>
<dbReference type="RefSeq" id="WP_213215257.1">
    <property type="nucleotide sequence ID" value="NZ_QTKU01000001.1"/>
</dbReference>
<dbReference type="InterPro" id="IPR010065">
    <property type="entry name" value="AA_ABC_transptr_permease_3TM"/>
</dbReference>
<comment type="caution">
    <text evidence="11">The sequence shown here is derived from an EMBL/GenBank/DDBJ whole genome shotgun (WGS) entry which is preliminary data.</text>
</comment>
<dbReference type="Proteomes" id="UP000705379">
    <property type="component" value="Unassembled WGS sequence"/>
</dbReference>
<feature type="domain" description="ABC transmembrane type-1" evidence="10">
    <location>
        <begin position="92"/>
        <end position="393"/>
    </location>
</feature>
<dbReference type="PANTHER" id="PTHR30614:SF37">
    <property type="entry name" value="AMINO-ACID ABC TRANSPORTER PERMEASE PROTEIN YHDX-RELATED"/>
    <property type="match status" value="1"/>
</dbReference>
<dbReference type="InterPro" id="IPR043429">
    <property type="entry name" value="ArtM/GltK/GlnP/TcyL/YhdX-like"/>
</dbReference>
<keyword evidence="5 9" id="KW-0812">Transmembrane</keyword>
<dbReference type="InterPro" id="IPR000515">
    <property type="entry name" value="MetI-like"/>
</dbReference>
<organism evidence="11 12">
    <name type="scientific">Roseibium polysiphoniae</name>
    <dbReference type="NCBI Taxonomy" id="2571221"/>
    <lineage>
        <taxon>Bacteria</taxon>
        <taxon>Pseudomonadati</taxon>
        <taxon>Pseudomonadota</taxon>
        <taxon>Alphaproteobacteria</taxon>
        <taxon>Hyphomicrobiales</taxon>
        <taxon>Stappiaceae</taxon>
        <taxon>Roseibium</taxon>
    </lineage>
</organism>
<evidence type="ECO:0000256" key="9">
    <source>
        <dbReference type="RuleBase" id="RU363032"/>
    </source>
</evidence>
<dbReference type="InterPro" id="IPR035906">
    <property type="entry name" value="MetI-like_sf"/>
</dbReference>
<feature type="transmembrane region" description="Helical" evidence="9">
    <location>
        <begin position="274"/>
        <end position="293"/>
    </location>
</feature>
<comment type="similarity">
    <text evidence="2">Belongs to the binding-protein-dependent transport system permease family. HisMQ subfamily.</text>
</comment>
<dbReference type="GO" id="GO:0022857">
    <property type="term" value="F:transmembrane transporter activity"/>
    <property type="evidence" value="ECO:0007669"/>
    <property type="project" value="InterPro"/>
</dbReference>
<dbReference type="SUPFAM" id="SSF161098">
    <property type="entry name" value="MetI-like"/>
    <property type="match status" value="2"/>
</dbReference>
<keyword evidence="3 9" id="KW-0813">Transport</keyword>
<sequence length="405" mass="44431">MSIQEQDSAGAPARASLLNDPKARGLFYQATLIIALVAFGWFIVSNTVENLERQNIASGFGFLQNTAGFGIIQALVDYTETSSYGQAILVGFFNTLLVAVIGIFLATIIGFVVGIARLSNNWVISRLAYCYVELIRNVPLLLQIFFWYFAVLRAVPGKRDKWSFLFDTFHLNIAGLRGPQPIFEEGSGIIGWALVLAIVLAFAVARWSRKRQETTGQQFPVFLTGLGLIIGLPLIAYLIAGMPMHFNYPEFVETGPMLRRGFTLGSGFNLIPEFLALTLALSIYTAAFIAEIVRAGIQAVSHGQSEAAHALGLRNGPTLRLVIIPQAMRVIIPPLTSQYLNLTKNSSLAVAIAFPDLVSVGGTVLNQTGQAIEIIGIWMFVYLTLSLLTSGFMNWYNQRMALVER</sequence>
<feature type="transmembrane region" description="Helical" evidence="9">
    <location>
        <begin position="88"/>
        <end position="116"/>
    </location>
</feature>
<reference evidence="11" key="1">
    <citation type="submission" date="2018-08" db="EMBL/GenBank/DDBJ databases">
        <authorList>
            <person name="Jin W."/>
            <person name="Wang H."/>
            <person name="Yang Y."/>
            <person name="Li M."/>
            <person name="Liu J."/>
        </authorList>
    </citation>
    <scope>NUCLEOTIDE SEQUENCE</scope>
    <source>
        <strain evidence="11">AESS21</strain>
    </source>
</reference>
<keyword evidence="4" id="KW-1003">Cell membrane</keyword>
<dbReference type="Gene3D" id="1.10.3720.10">
    <property type="entry name" value="MetI-like"/>
    <property type="match status" value="2"/>
</dbReference>
<evidence type="ECO:0000313" key="11">
    <source>
        <dbReference type="EMBL" id="MBS8259689.1"/>
    </source>
</evidence>
<dbReference type="CDD" id="cd06261">
    <property type="entry name" value="TM_PBP2"/>
    <property type="match status" value="2"/>
</dbReference>
<keyword evidence="7 9" id="KW-1133">Transmembrane helix</keyword>
<feature type="transmembrane region" description="Helical" evidence="9">
    <location>
        <begin position="26"/>
        <end position="44"/>
    </location>
</feature>
<feature type="transmembrane region" description="Helical" evidence="9">
    <location>
        <begin position="128"/>
        <end position="150"/>
    </location>
</feature>
<dbReference type="Pfam" id="PF00528">
    <property type="entry name" value="BPD_transp_1"/>
    <property type="match status" value="1"/>
</dbReference>
<dbReference type="AlphaFoldDB" id="A0A944GRZ5"/>